<evidence type="ECO:0000313" key="1">
    <source>
        <dbReference type="EMBL" id="CAI0402600.1"/>
    </source>
</evidence>
<reference evidence="1" key="1">
    <citation type="submission" date="2022-08" db="EMBL/GenBank/DDBJ databases">
        <authorList>
            <person name="Gutierrez-Valencia J."/>
        </authorList>
    </citation>
    <scope>NUCLEOTIDE SEQUENCE</scope>
</reference>
<keyword evidence="2" id="KW-1185">Reference proteome</keyword>
<sequence>MTRGGLLFWRRGRGRKRKGKWIRRFFSCPTEEGKKFEEEKDKSKKEKDLPRSLVPLLLLRAKGSFFFYYRNYYLFPKFATVVG</sequence>
<protein>
    <submittedName>
        <fullName evidence="1">Uncharacterized protein</fullName>
    </submittedName>
</protein>
<accession>A0AAV0J0P5</accession>
<name>A0AAV0J0P5_9ROSI</name>
<evidence type="ECO:0000313" key="2">
    <source>
        <dbReference type="Proteomes" id="UP001154282"/>
    </source>
</evidence>
<dbReference type="EMBL" id="CAMGYJ010000004">
    <property type="protein sequence ID" value="CAI0402600.1"/>
    <property type="molecule type" value="Genomic_DNA"/>
</dbReference>
<dbReference type="AlphaFoldDB" id="A0AAV0J0P5"/>
<gene>
    <name evidence="1" type="ORF">LITE_LOCUS11680</name>
</gene>
<dbReference type="Proteomes" id="UP001154282">
    <property type="component" value="Unassembled WGS sequence"/>
</dbReference>
<comment type="caution">
    <text evidence="1">The sequence shown here is derived from an EMBL/GenBank/DDBJ whole genome shotgun (WGS) entry which is preliminary data.</text>
</comment>
<feature type="non-terminal residue" evidence="1">
    <location>
        <position position="83"/>
    </location>
</feature>
<organism evidence="1 2">
    <name type="scientific">Linum tenue</name>
    <dbReference type="NCBI Taxonomy" id="586396"/>
    <lineage>
        <taxon>Eukaryota</taxon>
        <taxon>Viridiplantae</taxon>
        <taxon>Streptophyta</taxon>
        <taxon>Embryophyta</taxon>
        <taxon>Tracheophyta</taxon>
        <taxon>Spermatophyta</taxon>
        <taxon>Magnoliopsida</taxon>
        <taxon>eudicotyledons</taxon>
        <taxon>Gunneridae</taxon>
        <taxon>Pentapetalae</taxon>
        <taxon>rosids</taxon>
        <taxon>fabids</taxon>
        <taxon>Malpighiales</taxon>
        <taxon>Linaceae</taxon>
        <taxon>Linum</taxon>
    </lineage>
</organism>
<proteinExistence type="predicted"/>